<dbReference type="InterPro" id="IPR007219">
    <property type="entry name" value="XnlR_reg_dom"/>
</dbReference>
<evidence type="ECO:0000256" key="1">
    <source>
        <dbReference type="ARBA" id="ARBA00023242"/>
    </source>
</evidence>
<organism evidence="4 5">
    <name type="scientific">Microdochium bolleyi</name>
    <dbReference type="NCBI Taxonomy" id="196109"/>
    <lineage>
        <taxon>Eukaryota</taxon>
        <taxon>Fungi</taxon>
        <taxon>Dikarya</taxon>
        <taxon>Ascomycota</taxon>
        <taxon>Pezizomycotina</taxon>
        <taxon>Sordariomycetes</taxon>
        <taxon>Xylariomycetidae</taxon>
        <taxon>Xylariales</taxon>
        <taxon>Microdochiaceae</taxon>
        <taxon>Microdochium</taxon>
    </lineage>
</organism>
<dbReference type="Proteomes" id="UP000070501">
    <property type="component" value="Unassembled WGS sequence"/>
</dbReference>
<name>A0A136ISP4_9PEZI</name>
<gene>
    <name evidence="4" type="ORF">Micbo1qcDRAFT_151449</name>
</gene>
<feature type="region of interest" description="Disordered" evidence="2">
    <location>
        <begin position="1"/>
        <end position="21"/>
    </location>
</feature>
<dbReference type="PANTHER" id="PTHR47425">
    <property type="entry name" value="FARB-RELATED"/>
    <property type="match status" value="1"/>
</dbReference>
<dbReference type="InterPro" id="IPR052761">
    <property type="entry name" value="Fungal_Detox/Toxin_TFs"/>
</dbReference>
<evidence type="ECO:0000313" key="4">
    <source>
        <dbReference type="EMBL" id="KXJ87877.1"/>
    </source>
</evidence>
<keyword evidence="1" id="KW-0539">Nucleus</keyword>
<dbReference type="GO" id="GO:0008270">
    <property type="term" value="F:zinc ion binding"/>
    <property type="evidence" value="ECO:0007669"/>
    <property type="project" value="InterPro"/>
</dbReference>
<protein>
    <recommendedName>
        <fullName evidence="3">Xylanolytic transcriptional activator regulatory domain-containing protein</fullName>
    </recommendedName>
</protein>
<dbReference type="InParanoid" id="A0A136ISP4"/>
<dbReference type="GO" id="GO:0003677">
    <property type="term" value="F:DNA binding"/>
    <property type="evidence" value="ECO:0007669"/>
    <property type="project" value="InterPro"/>
</dbReference>
<reference evidence="5" key="1">
    <citation type="submission" date="2016-02" db="EMBL/GenBank/DDBJ databases">
        <title>Draft genome sequence of Microdochium bolleyi, a fungal endophyte of beachgrass.</title>
        <authorList>
            <consortium name="DOE Joint Genome Institute"/>
            <person name="David A.S."/>
            <person name="May G."/>
            <person name="Haridas S."/>
            <person name="Lim J."/>
            <person name="Wang M."/>
            <person name="Labutti K."/>
            <person name="Lipzen A."/>
            <person name="Barry K."/>
            <person name="Grigoriev I.V."/>
        </authorList>
    </citation>
    <scope>NUCLEOTIDE SEQUENCE [LARGE SCALE GENOMIC DNA]</scope>
    <source>
        <strain evidence="5">J235TASD1</strain>
    </source>
</reference>
<dbReference type="GO" id="GO:0006351">
    <property type="term" value="P:DNA-templated transcription"/>
    <property type="evidence" value="ECO:0007669"/>
    <property type="project" value="InterPro"/>
</dbReference>
<dbReference type="CDD" id="cd12148">
    <property type="entry name" value="fungal_TF_MHR"/>
    <property type="match status" value="1"/>
</dbReference>
<sequence>MAKTLRPELGTSLDSSDPGDDIFAQLVDQGVFSTACDEEPSPELEASPGCGSSTGRDTSSDTWSNPRAVVDRTSRRRPATVLYSHLPFLAVGNIHRIPFEDVNYLESQGCLHVPTRPMLDNFVEQYFLHVHPLLPLLDKGEFWDMYSQADAPCPQEEKVSLLLFQAMIYSSCTYVPFEIVRGLGFSSLRGIRAELYRRVRVGSLPCCLPLLLYDLDTETASLPLAQTALLLMSWVPPSNLASNPYRTWLGHALQHARSINADRSGSAGETPVTATASPGAKRHHRACRRLWWCCVIFDRISPLCTRFGHRITRETFDFAGATPLGMQDLEGEIYRSSVYSPAAKRRLIGLFEVYLEFVLLLTDVLTLVFPFEDSLRAKYRPRAEDGARIEACGAALKSWFARASARFPPFEGHPASAADSVKTQDMHRSEALHVNLMYIYYYTAKIALHHYRVIYHVARGQDSESAAVSQAGKLEQSRGELMDAAAHMTLLFGELSRRRLVRWLPISAVACIAMPLALNVISARLSAVGNELSFDRPASARDSGAGRQQRLDYEGVEWVRETAKYAANLAQASSQATTAPFSDAGSSPPTMTDWTQILAAHPDAYIRTTMAVDLCISKGRVPQDDDFPAWLFSRLTLDPGQASAPGATANIDKQDAATASDPTGPLASSPRKPTRRRASGRRKGSPDMPPGSVSWPSAAMRDGRGEQAMGEGDDPQRRLGPRAAGSAMSATTTAPSGADAVLFADLDPDQAITDLHNLGFGFGESALQDGEGPDWSFMELLGLAQPEPHPQPLYRGE</sequence>
<proteinExistence type="predicted"/>
<dbReference type="EMBL" id="KQ964260">
    <property type="protein sequence ID" value="KXJ87877.1"/>
    <property type="molecule type" value="Genomic_DNA"/>
</dbReference>
<feature type="compositionally biased region" description="Basic residues" evidence="2">
    <location>
        <begin position="672"/>
        <end position="683"/>
    </location>
</feature>
<feature type="domain" description="Xylanolytic transcriptional activator regulatory" evidence="3">
    <location>
        <begin position="124"/>
        <end position="310"/>
    </location>
</feature>
<feature type="region of interest" description="Disordered" evidence="2">
    <location>
        <begin position="34"/>
        <end position="70"/>
    </location>
</feature>
<keyword evidence="5" id="KW-1185">Reference proteome</keyword>
<feature type="compositionally biased region" description="Low complexity" evidence="2">
    <location>
        <begin position="49"/>
        <end position="64"/>
    </location>
</feature>
<accession>A0A136ISP4</accession>
<dbReference type="STRING" id="196109.A0A136ISP4"/>
<evidence type="ECO:0000259" key="3">
    <source>
        <dbReference type="Pfam" id="PF04082"/>
    </source>
</evidence>
<dbReference type="AlphaFoldDB" id="A0A136ISP4"/>
<dbReference type="OrthoDB" id="4753797at2759"/>
<dbReference type="Pfam" id="PF04082">
    <property type="entry name" value="Fungal_trans"/>
    <property type="match status" value="1"/>
</dbReference>
<feature type="compositionally biased region" description="Low complexity" evidence="2">
    <location>
        <begin position="723"/>
        <end position="734"/>
    </location>
</feature>
<evidence type="ECO:0000313" key="5">
    <source>
        <dbReference type="Proteomes" id="UP000070501"/>
    </source>
</evidence>
<feature type="region of interest" description="Disordered" evidence="2">
    <location>
        <begin position="654"/>
        <end position="734"/>
    </location>
</feature>
<evidence type="ECO:0000256" key="2">
    <source>
        <dbReference type="SAM" id="MobiDB-lite"/>
    </source>
</evidence>
<dbReference type="PANTHER" id="PTHR47425:SF2">
    <property type="entry name" value="FARB-RELATED"/>
    <property type="match status" value="1"/>
</dbReference>